<reference evidence="2 3" key="1">
    <citation type="submission" date="2018-07" db="EMBL/GenBank/DDBJ databases">
        <title>Genomic Encyclopedia of Type Strains, Phase IV (KMG-IV): sequencing the most valuable type-strain genomes for metagenomic binning, comparative biology and taxonomic classification.</title>
        <authorList>
            <person name="Goeker M."/>
        </authorList>
    </citation>
    <scope>NUCLEOTIDE SEQUENCE [LARGE SCALE GENOMIC DNA]</scope>
    <source>
        <strain evidence="2 3">DSM 26725</strain>
    </source>
</reference>
<dbReference type="Proteomes" id="UP000256310">
    <property type="component" value="Unassembled WGS sequence"/>
</dbReference>
<feature type="signal peptide" evidence="1">
    <location>
        <begin position="1"/>
        <end position="21"/>
    </location>
</feature>
<organism evidence="2 3">
    <name type="scientific">Parasphingopyxis lamellibrachiae</name>
    <dbReference type="NCBI Taxonomy" id="680125"/>
    <lineage>
        <taxon>Bacteria</taxon>
        <taxon>Pseudomonadati</taxon>
        <taxon>Pseudomonadota</taxon>
        <taxon>Alphaproteobacteria</taxon>
        <taxon>Sphingomonadales</taxon>
        <taxon>Sphingomonadaceae</taxon>
        <taxon>Parasphingopyxis</taxon>
    </lineage>
</organism>
<dbReference type="PROSITE" id="PS51257">
    <property type="entry name" value="PROKAR_LIPOPROTEIN"/>
    <property type="match status" value="1"/>
</dbReference>
<dbReference type="EMBL" id="QRDP01000004">
    <property type="protein sequence ID" value="RED16894.1"/>
    <property type="molecule type" value="Genomic_DNA"/>
</dbReference>
<comment type="caution">
    <text evidence="2">The sequence shown here is derived from an EMBL/GenBank/DDBJ whole genome shotgun (WGS) entry which is preliminary data.</text>
</comment>
<dbReference type="RefSeq" id="WP_116236246.1">
    <property type="nucleotide sequence ID" value="NZ_QRDP01000004.1"/>
</dbReference>
<proteinExistence type="predicted"/>
<evidence type="ECO:0000313" key="3">
    <source>
        <dbReference type="Proteomes" id="UP000256310"/>
    </source>
</evidence>
<evidence type="ECO:0000256" key="1">
    <source>
        <dbReference type="SAM" id="SignalP"/>
    </source>
</evidence>
<evidence type="ECO:0000313" key="2">
    <source>
        <dbReference type="EMBL" id="RED16894.1"/>
    </source>
</evidence>
<keyword evidence="1" id="KW-0732">Signal</keyword>
<dbReference type="AlphaFoldDB" id="A0A3D9FGF3"/>
<keyword evidence="3" id="KW-1185">Reference proteome</keyword>
<sequence>MRFRSAIILGAAAALGACSGAGDEAGSGEPDALTLTPGAWTASAEQASYADDGGVLLASFHCDAETAELVLEMPGGFADGARPAILMRAGDFMHGVDPVEMRGTAEGTVRLARAPVGGPLMGAVRAFPVPLTIEADGAPPVMIETDSVLQEFFESCAAASSTGDSAEPAQ</sequence>
<accession>A0A3D9FGF3</accession>
<name>A0A3D9FGF3_9SPHN</name>
<evidence type="ECO:0008006" key="4">
    <source>
        <dbReference type="Google" id="ProtNLM"/>
    </source>
</evidence>
<feature type="chain" id="PRO_5017741284" description="Copper chaperone PCu(A)C" evidence="1">
    <location>
        <begin position="22"/>
        <end position="170"/>
    </location>
</feature>
<protein>
    <recommendedName>
        <fullName evidence="4">Copper chaperone PCu(A)C</fullName>
    </recommendedName>
</protein>
<gene>
    <name evidence="2" type="ORF">DFR46_1928</name>
</gene>